<protein>
    <submittedName>
        <fullName evidence="2">TIGR01906 family membrane protein</fullName>
    </submittedName>
</protein>
<sequence length="223" mass="25349">MTAALHTSGRPTWLQVLAGIILTLFIFCASVVFTLNFRPLYYMDIGLLDIAGTSGYTEDVIRDNYDALIDYNSIFFDGELSFPDLPMSESGRIHFEEVKDLFAIFQYGAAIFGILAVFLLIWLWRIRKKTGSRNYFFLKLSAILTVALPVVFGLAIAVNWEGFFVAFHRLMFNNDYWIFTAATDPFITILPDAFFMHCALMILAIILAACGIMTLLYRRLGKK</sequence>
<dbReference type="Pfam" id="PF07314">
    <property type="entry name" value="Lit"/>
    <property type="match status" value="1"/>
</dbReference>
<feature type="transmembrane region" description="Helical" evidence="1">
    <location>
        <begin position="136"/>
        <end position="160"/>
    </location>
</feature>
<gene>
    <name evidence="2" type="ORF">IAB63_01355</name>
</gene>
<evidence type="ECO:0000313" key="3">
    <source>
        <dbReference type="Proteomes" id="UP000824164"/>
    </source>
</evidence>
<keyword evidence="1" id="KW-0812">Transmembrane</keyword>
<dbReference type="Proteomes" id="UP000824164">
    <property type="component" value="Unassembled WGS sequence"/>
</dbReference>
<keyword evidence="1" id="KW-0472">Membrane</keyword>
<proteinExistence type="predicted"/>
<dbReference type="NCBIfam" id="TIGR01906">
    <property type="entry name" value="integ_TIGR01906"/>
    <property type="match status" value="1"/>
</dbReference>
<feature type="transmembrane region" description="Helical" evidence="1">
    <location>
        <begin position="194"/>
        <end position="217"/>
    </location>
</feature>
<name>A0A9D1HEB0_9FIRM</name>
<keyword evidence="1" id="KW-1133">Transmembrane helix</keyword>
<evidence type="ECO:0000313" key="2">
    <source>
        <dbReference type="EMBL" id="HIU01885.1"/>
    </source>
</evidence>
<dbReference type="InterPro" id="IPR010178">
    <property type="entry name" value="Lit"/>
</dbReference>
<evidence type="ECO:0000256" key="1">
    <source>
        <dbReference type="SAM" id="Phobius"/>
    </source>
</evidence>
<organism evidence="2 3">
    <name type="scientific">Candidatus Onthocola gallistercoris</name>
    <dbReference type="NCBI Taxonomy" id="2840876"/>
    <lineage>
        <taxon>Bacteria</taxon>
        <taxon>Bacillati</taxon>
        <taxon>Bacillota</taxon>
        <taxon>Bacilli</taxon>
        <taxon>Candidatus Onthocola</taxon>
    </lineage>
</organism>
<feature type="transmembrane region" description="Helical" evidence="1">
    <location>
        <begin position="104"/>
        <end position="124"/>
    </location>
</feature>
<comment type="caution">
    <text evidence="2">The sequence shown here is derived from an EMBL/GenBank/DDBJ whole genome shotgun (WGS) entry which is preliminary data.</text>
</comment>
<reference evidence="2" key="2">
    <citation type="journal article" date="2021" name="PeerJ">
        <title>Extensive microbial diversity within the chicken gut microbiome revealed by metagenomics and culture.</title>
        <authorList>
            <person name="Gilroy R."/>
            <person name="Ravi A."/>
            <person name="Getino M."/>
            <person name="Pursley I."/>
            <person name="Horton D.L."/>
            <person name="Alikhan N.F."/>
            <person name="Baker D."/>
            <person name="Gharbi K."/>
            <person name="Hall N."/>
            <person name="Watson M."/>
            <person name="Adriaenssens E.M."/>
            <person name="Foster-Nyarko E."/>
            <person name="Jarju S."/>
            <person name="Secka A."/>
            <person name="Antonio M."/>
            <person name="Oren A."/>
            <person name="Chaudhuri R.R."/>
            <person name="La Ragione R."/>
            <person name="Hildebrand F."/>
            <person name="Pallen M.J."/>
        </authorList>
    </citation>
    <scope>NUCLEOTIDE SEQUENCE</scope>
    <source>
        <strain evidence="2">CHK187-14744</strain>
    </source>
</reference>
<accession>A0A9D1HEB0</accession>
<dbReference type="AlphaFoldDB" id="A0A9D1HEB0"/>
<dbReference type="EMBL" id="DVLT01000008">
    <property type="protein sequence ID" value="HIU01885.1"/>
    <property type="molecule type" value="Genomic_DNA"/>
</dbReference>
<feature type="transmembrane region" description="Helical" evidence="1">
    <location>
        <begin position="12"/>
        <end position="33"/>
    </location>
</feature>
<reference evidence="2" key="1">
    <citation type="submission" date="2020-10" db="EMBL/GenBank/DDBJ databases">
        <authorList>
            <person name="Gilroy R."/>
        </authorList>
    </citation>
    <scope>NUCLEOTIDE SEQUENCE</scope>
    <source>
        <strain evidence="2">CHK187-14744</strain>
    </source>
</reference>